<name>A0A9P4K1A9_9PLEO</name>
<dbReference type="EMBL" id="ML986673">
    <property type="protein sequence ID" value="KAF2260767.1"/>
    <property type="molecule type" value="Genomic_DNA"/>
</dbReference>
<feature type="region of interest" description="Disordered" evidence="1">
    <location>
        <begin position="46"/>
        <end position="151"/>
    </location>
</feature>
<gene>
    <name evidence="2" type="ORF">CC78DRAFT_385311</name>
</gene>
<reference evidence="3" key="1">
    <citation type="journal article" date="2020" name="Stud. Mycol.">
        <title>101 Dothideomycetes genomes: A test case for predicting lifestyles and emergence of pathogens.</title>
        <authorList>
            <person name="Haridas S."/>
            <person name="Albert R."/>
            <person name="Binder M."/>
            <person name="Bloem J."/>
            <person name="LaButti K."/>
            <person name="Salamov A."/>
            <person name="Andreopoulos B."/>
            <person name="Baker S."/>
            <person name="Barry K."/>
            <person name="Bills G."/>
            <person name="Bluhm B."/>
            <person name="Cannon C."/>
            <person name="Castanera R."/>
            <person name="Culley D."/>
            <person name="Daum C."/>
            <person name="Ezra D."/>
            <person name="Gonzalez J."/>
            <person name="Henrissat B."/>
            <person name="Kuo A."/>
            <person name="Liang C."/>
            <person name="Lipzen A."/>
            <person name="Lutzoni F."/>
            <person name="Magnuson J."/>
            <person name="Mondo S."/>
            <person name="Nolan M."/>
            <person name="Ohm R."/>
            <person name="Pangilinan J."/>
            <person name="Park H.-J."/>
            <person name="Ramirez L."/>
            <person name="Alfaro M."/>
            <person name="Sun H."/>
            <person name="Tritt A."/>
            <person name="Yoshinaga Y."/>
            <person name="Zwiers L.-H."/>
            <person name="Turgeon B."/>
            <person name="Goodwin S."/>
            <person name="Spatafora J."/>
            <person name="Crous P."/>
            <person name="Grigoriev I."/>
        </authorList>
    </citation>
    <scope>NUCLEOTIDE SEQUENCE [LARGE SCALE GENOMIC DNA]</scope>
    <source>
        <strain evidence="3">CBS 304.66</strain>
    </source>
</reference>
<comment type="caution">
    <text evidence="2">The sequence shown here is derived from an EMBL/GenBank/DDBJ whole genome shotgun (WGS) entry which is preliminary data.</text>
</comment>
<keyword evidence="3" id="KW-1185">Reference proteome</keyword>
<dbReference type="Proteomes" id="UP000800093">
    <property type="component" value="Unassembled WGS sequence"/>
</dbReference>
<proteinExistence type="predicted"/>
<accession>A0A9P4K1A9</accession>
<dbReference type="OrthoDB" id="5151921at2759"/>
<evidence type="ECO:0000256" key="1">
    <source>
        <dbReference type="SAM" id="MobiDB-lite"/>
    </source>
</evidence>
<feature type="compositionally biased region" description="Pro residues" evidence="1">
    <location>
        <begin position="107"/>
        <end position="123"/>
    </location>
</feature>
<evidence type="ECO:0000313" key="3">
    <source>
        <dbReference type="Proteomes" id="UP000800093"/>
    </source>
</evidence>
<sequence>MPRRQTITISRPFDARHVAGVGVTGTLPIASMQRSTIQPDEIFTHTNVDGEAPKRSQSLARSLGRPSLRLRTSLSRLAARSGRSRSPSSSPESTRNKNPTSSASPEPQRPSLPPLQLQTPPPQRSHKDIVQTRPPTRPKRKDSGTAIDFSDIPVSERPLGFREIMEVAGFEERMAAYRQAREYWAGADHGLGAWVEGAVGRRAMRV</sequence>
<feature type="compositionally biased region" description="Low complexity" evidence="1">
    <location>
        <begin position="58"/>
        <end position="93"/>
    </location>
</feature>
<dbReference type="AlphaFoldDB" id="A0A9P4K1A9"/>
<evidence type="ECO:0000313" key="2">
    <source>
        <dbReference type="EMBL" id="KAF2260767.1"/>
    </source>
</evidence>
<organism evidence="2 3">
    <name type="scientific">Lojkania enalia</name>
    <dbReference type="NCBI Taxonomy" id="147567"/>
    <lineage>
        <taxon>Eukaryota</taxon>
        <taxon>Fungi</taxon>
        <taxon>Dikarya</taxon>
        <taxon>Ascomycota</taxon>
        <taxon>Pezizomycotina</taxon>
        <taxon>Dothideomycetes</taxon>
        <taxon>Pleosporomycetidae</taxon>
        <taxon>Pleosporales</taxon>
        <taxon>Pleosporales incertae sedis</taxon>
        <taxon>Lojkania</taxon>
    </lineage>
</organism>
<protein>
    <submittedName>
        <fullName evidence="2">Uncharacterized protein</fullName>
    </submittedName>
</protein>